<keyword evidence="6" id="KW-0539">Nucleus</keyword>
<evidence type="ECO:0000313" key="9">
    <source>
        <dbReference type="WBParaSite" id="nRc.2.0.1.t32659-RA"/>
    </source>
</evidence>
<dbReference type="Pfam" id="PF00227">
    <property type="entry name" value="Proteasome"/>
    <property type="match status" value="1"/>
</dbReference>
<comment type="subunit">
    <text evidence="6">The 20S proteasome core is composed of 28 subunits that are arranged in four stacked rings, resulting in a barrel-shaped structure. The two end rings are each formed by seven alpha subunits, and the two central rings are each formed by seven beta subunits.</text>
</comment>
<comment type="function">
    <text evidence="1">The proteasome is a multicatalytic proteinase complex which is characterized by its ability to cleave peptides with Arg, Phe, Tyr, Leu, and Glu adjacent to the leaving group at neutral or slightly basic pH. The proteasome has an ATP-dependent proteolytic activity.</text>
</comment>
<dbReference type="NCBIfam" id="NF003075">
    <property type="entry name" value="PRK03996.1"/>
    <property type="match status" value="1"/>
</dbReference>
<accession>A0A915K1V2</accession>
<dbReference type="OMA" id="ICMLDHH"/>
<evidence type="ECO:0000313" key="8">
    <source>
        <dbReference type="Proteomes" id="UP000887565"/>
    </source>
</evidence>
<dbReference type="AlphaFoldDB" id="A0A915K1V2"/>
<evidence type="ECO:0000259" key="7">
    <source>
        <dbReference type="PROSITE" id="PS00388"/>
    </source>
</evidence>
<name>A0A915K1V2_ROMCU</name>
<comment type="subcellular location">
    <subcellularLocation>
        <location evidence="6">Cytoplasm</location>
    </subcellularLocation>
    <subcellularLocation>
        <location evidence="6">Nucleus</location>
    </subcellularLocation>
</comment>
<dbReference type="InterPro" id="IPR000426">
    <property type="entry name" value="Proteasome_asu_N"/>
</dbReference>
<sequence length="253" mass="28467">MDRYDRAITIFSPDGHLFQVEYAQEAVKKGSTAVGVRGKDCIVIAVEKKSNPKLQDDRTVRKIHLLDDHVVMAFAGLNADARVLINMAMVECQSYKLTMEDPVTVDYIAKHIATVKQKYTQSNGRRPFGVAAIVAGFNYDHTPKMFQTEPSGSYYEWKACAIGRNFKPVREYLEKHYNDENIQTVDATTKLAVKALSEVVQSGAQNIEISVMSCDLNSPSGVSYRLIPLAEMESLLKVVEEEKQKETEQQRPK</sequence>
<proteinExistence type="inferred from homology"/>
<keyword evidence="2 6" id="KW-0963">Cytoplasm</keyword>
<dbReference type="GO" id="GO:0005737">
    <property type="term" value="C:cytoplasm"/>
    <property type="evidence" value="ECO:0007669"/>
    <property type="project" value="UniProtKB-SubCell"/>
</dbReference>
<dbReference type="PROSITE" id="PS51475">
    <property type="entry name" value="PROTEASOME_ALPHA_2"/>
    <property type="match status" value="1"/>
</dbReference>
<evidence type="ECO:0000256" key="6">
    <source>
        <dbReference type="RuleBase" id="RU000551"/>
    </source>
</evidence>
<keyword evidence="3 5" id="KW-0647">Proteasome</keyword>
<evidence type="ECO:0000256" key="3">
    <source>
        <dbReference type="ARBA" id="ARBA00022942"/>
    </source>
</evidence>
<dbReference type="FunFam" id="3.60.20.10:FF:000004">
    <property type="entry name" value="Proteasome subunit alpha type-4"/>
    <property type="match status" value="1"/>
</dbReference>
<evidence type="ECO:0000256" key="4">
    <source>
        <dbReference type="ARBA" id="ARBA00026071"/>
    </source>
</evidence>
<organism evidence="8 9">
    <name type="scientific">Romanomermis culicivorax</name>
    <name type="common">Nematode worm</name>
    <dbReference type="NCBI Taxonomy" id="13658"/>
    <lineage>
        <taxon>Eukaryota</taxon>
        <taxon>Metazoa</taxon>
        <taxon>Ecdysozoa</taxon>
        <taxon>Nematoda</taxon>
        <taxon>Enoplea</taxon>
        <taxon>Dorylaimia</taxon>
        <taxon>Mermithida</taxon>
        <taxon>Mermithoidea</taxon>
        <taxon>Mermithidae</taxon>
        <taxon>Romanomermis</taxon>
    </lineage>
</organism>
<reference evidence="9" key="1">
    <citation type="submission" date="2022-11" db="UniProtKB">
        <authorList>
            <consortium name="WormBaseParasite"/>
        </authorList>
    </citation>
    <scope>IDENTIFICATION</scope>
</reference>
<dbReference type="GO" id="GO:0019773">
    <property type="term" value="C:proteasome core complex, alpha-subunit complex"/>
    <property type="evidence" value="ECO:0007669"/>
    <property type="project" value="UniProtKB-UniRule"/>
</dbReference>
<dbReference type="WBParaSite" id="nRc.2.0.1.t32659-RA">
    <property type="protein sequence ID" value="nRc.2.0.1.t32659-RA"/>
    <property type="gene ID" value="nRc.2.0.1.g32659"/>
</dbReference>
<protein>
    <recommendedName>
        <fullName evidence="6">Proteasome subunit alpha type</fullName>
    </recommendedName>
</protein>
<evidence type="ECO:0000256" key="2">
    <source>
        <dbReference type="ARBA" id="ARBA00022490"/>
    </source>
</evidence>
<evidence type="ECO:0000256" key="5">
    <source>
        <dbReference type="PROSITE-ProRule" id="PRU00808"/>
    </source>
</evidence>
<dbReference type="PROSITE" id="PS00388">
    <property type="entry name" value="PROTEASOME_ALPHA_1"/>
    <property type="match status" value="1"/>
</dbReference>
<dbReference type="InterPro" id="IPR023332">
    <property type="entry name" value="Proteasome_alpha-type"/>
</dbReference>
<dbReference type="Proteomes" id="UP000887565">
    <property type="component" value="Unplaced"/>
</dbReference>
<dbReference type="SUPFAM" id="SSF56235">
    <property type="entry name" value="N-terminal nucleophile aminohydrolases (Ntn hydrolases)"/>
    <property type="match status" value="1"/>
</dbReference>
<dbReference type="PANTHER" id="PTHR11599">
    <property type="entry name" value="PROTEASOME SUBUNIT ALPHA/BETA"/>
    <property type="match status" value="1"/>
</dbReference>
<dbReference type="InterPro" id="IPR050115">
    <property type="entry name" value="Proteasome_alpha"/>
</dbReference>
<dbReference type="CDD" id="cd03755">
    <property type="entry name" value="proteasome_alpha_type_7"/>
    <property type="match status" value="1"/>
</dbReference>
<dbReference type="GO" id="GO:0005634">
    <property type="term" value="C:nucleus"/>
    <property type="evidence" value="ECO:0007669"/>
    <property type="project" value="UniProtKB-SubCell"/>
</dbReference>
<dbReference type="GO" id="GO:0006511">
    <property type="term" value="P:ubiquitin-dependent protein catabolic process"/>
    <property type="evidence" value="ECO:0007669"/>
    <property type="project" value="InterPro"/>
</dbReference>
<comment type="subunit">
    <text evidence="4">The 26S proteasome consists of a 20S proteasome core and two 19S regulatory subunits. The 20S proteasome core is composed of 28 subunits that are arranged in four stacked rings, resulting in a barrel-shaped structure. The two end rings are each formed by seven alpha subunits, and the two central rings are each formed by seven beta subunits. The catalytic chamber with the active sites is on the inside of the barrel.</text>
</comment>
<comment type="similarity">
    <text evidence="5 6">Belongs to the peptidase T1A family.</text>
</comment>
<dbReference type="InterPro" id="IPR001353">
    <property type="entry name" value="Proteasome_sua/b"/>
</dbReference>
<dbReference type="SMART" id="SM00948">
    <property type="entry name" value="Proteasome_A_N"/>
    <property type="match status" value="1"/>
</dbReference>
<dbReference type="InterPro" id="IPR029055">
    <property type="entry name" value="Ntn_hydrolases_N"/>
</dbReference>
<dbReference type="Gene3D" id="3.60.20.10">
    <property type="entry name" value="Glutamine Phosphoribosylpyrophosphate, subunit 1, domain 1"/>
    <property type="match status" value="1"/>
</dbReference>
<evidence type="ECO:0000256" key="1">
    <source>
        <dbReference type="ARBA" id="ARBA00002000"/>
    </source>
</evidence>
<dbReference type="Pfam" id="PF10584">
    <property type="entry name" value="Proteasome_A_N"/>
    <property type="match status" value="1"/>
</dbReference>
<feature type="domain" description="Proteasome alpha-type subunits" evidence="7">
    <location>
        <begin position="4"/>
        <end position="26"/>
    </location>
</feature>
<keyword evidence="8" id="KW-1185">Reference proteome</keyword>